<proteinExistence type="predicted"/>
<gene>
    <name evidence="1" type="ORF">DF051_33975</name>
</gene>
<organism evidence="1 2">
    <name type="scientific">Burkholderia contaminans</name>
    <dbReference type="NCBI Taxonomy" id="488447"/>
    <lineage>
        <taxon>Bacteria</taxon>
        <taxon>Pseudomonadati</taxon>
        <taxon>Pseudomonadota</taxon>
        <taxon>Betaproteobacteria</taxon>
        <taxon>Burkholderiales</taxon>
        <taxon>Burkholderiaceae</taxon>
        <taxon>Burkholderia</taxon>
        <taxon>Burkholderia cepacia complex</taxon>
    </lineage>
</organism>
<reference evidence="1 2" key="1">
    <citation type="submission" date="2018-08" db="EMBL/GenBank/DDBJ databases">
        <title>Comparative analysis of Burkholderia isolates from Puerto Rico.</title>
        <authorList>
            <person name="Hall C."/>
            <person name="Sahl J."/>
            <person name="Wagner D."/>
        </authorList>
    </citation>
    <scope>NUCLEOTIDE SEQUENCE [LARGE SCALE GENOMIC DNA]</scope>
    <source>
        <strain evidence="1 2">Bp9025</strain>
    </source>
</reference>
<dbReference type="Proteomes" id="UP000277921">
    <property type="component" value="Unassembled WGS sequence"/>
</dbReference>
<comment type="caution">
    <text evidence="1">The sequence shown here is derived from an EMBL/GenBank/DDBJ whole genome shotgun (WGS) entry which is preliminary data.</text>
</comment>
<protein>
    <submittedName>
        <fullName evidence="1">DUF3304 domain-containing protein</fullName>
    </submittedName>
</protein>
<dbReference type="EMBL" id="QTQV01000030">
    <property type="protein sequence ID" value="RQT06470.1"/>
    <property type="molecule type" value="Genomic_DNA"/>
</dbReference>
<sequence>MRFATRMSARCRRRVVTWRRSAGAVGLLAVALSLSACGKSGPVYSGISVIAHNYLPYNLDGFAITDASGNKAGGGNSLPGGGGGVTCCYKLEGTEFIVKWSYVDVDQWHKGNEETLHAEARVVMPSARVPEKIGDRILEVHFYPDRHVELQFPGALADTSRIPMIDVSRWMSSHYQDQLNRKYDEREDQQFRRIVRVVATAWLKYRLTDLDDLEQYAYYDLLVNGRFDAHPEVQRVLQTAAGKPGVFAKSMQSLPKSVRLALASDNFKPVAVPVISDGLLPPARVPEVQHG</sequence>
<dbReference type="AlphaFoldDB" id="A0A3N8P5R8"/>
<name>A0A3N8P5R8_9BURK</name>
<evidence type="ECO:0000313" key="2">
    <source>
        <dbReference type="Proteomes" id="UP000277921"/>
    </source>
</evidence>
<accession>A0A3N8P5R8</accession>
<evidence type="ECO:0000313" key="1">
    <source>
        <dbReference type="EMBL" id="RQT06470.1"/>
    </source>
</evidence>